<dbReference type="PANTHER" id="PTHR47227:SF5">
    <property type="entry name" value="DNA-DIRECTED RNA POLYMERASES I, II, AND III SUBUNIT RPABC2"/>
    <property type="match status" value="1"/>
</dbReference>
<evidence type="ECO:0000256" key="1">
    <source>
        <dbReference type="ARBA" id="ARBA00022478"/>
    </source>
</evidence>
<dbReference type="InterPro" id="IPR036161">
    <property type="entry name" value="RPB6/omega-like_sf"/>
</dbReference>
<dbReference type="Gene3D" id="3.90.940.10">
    <property type="match status" value="1"/>
</dbReference>
<dbReference type="GO" id="GO:0006366">
    <property type="term" value="P:transcription by RNA polymerase II"/>
    <property type="evidence" value="ECO:0007669"/>
    <property type="project" value="TreeGrafter"/>
</dbReference>
<dbReference type="EMBL" id="MN739281">
    <property type="protein sequence ID" value="QHS96898.1"/>
    <property type="molecule type" value="Genomic_DNA"/>
</dbReference>
<dbReference type="GO" id="GO:0000428">
    <property type="term" value="C:DNA-directed RNA polymerase complex"/>
    <property type="evidence" value="ECO:0007669"/>
    <property type="project" value="UniProtKB-KW"/>
</dbReference>
<dbReference type="Pfam" id="PF01192">
    <property type="entry name" value="RNA_pol_Rpb6"/>
    <property type="match status" value="1"/>
</dbReference>
<keyword evidence="1" id="KW-0240">DNA-directed RNA polymerase</keyword>
<reference evidence="4" key="1">
    <citation type="journal article" date="2020" name="Nature">
        <title>Giant virus diversity and host interactions through global metagenomics.</title>
        <authorList>
            <person name="Schulz F."/>
            <person name="Roux S."/>
            <person name="Paez-Espino D."/>
            <person name="Jungbluth S."/>
            <person name="Walsh D.A."/>
            <person name="Denef V.J."/>
            <person name="McMahon K.D."/>
            <person name="Konstantinidis K.T."/>
            <person name="Eloe-Fadrosh E.A."/>
            <person name="Kyrpides N.C."/>
            <person name="Woyke T."/>
        </authorList>
    </citation>
    <scope>NUCLEOTIDE SEQUENCE</scope>
    <source>
        <strain evidence="4">GVMAG-M-3300020166-5</strain>
    </source>
</reference>
<evidence type="ECO:0000256" key="2">
    <source>
        <dbReference type="ARBA" id="ARBA00023163"/>
    </source>
</evidence>
<evidence type="ECO:0000256" key="3">
    <source>
        <dbReference type="SAM" id="MobiDB-lite"/>
    </source>
</evidence>
<feature type="compositionally biased region" description="Acidic residues" evidence="3">
    <location>
        <begin position="59"/>
        <end position="69"/>
    </location>
</feature>
<proteinExistence type="predicted"/>
<dbReference type="GO" id="GO:0006360">
    <property type="term" value="P:transcription by RNA polymerase I"/>
    <property type="evidence" value="ECO:0007669"/>
    <property type="project" value="TreeGrafter"/>
</dbReference>
<name>A0A6C0BZU4_9ZZZZ</name>
<dbReference type="PANTHER" id="PTHR47227">
    <property type="entry name" value="DNA-DIRECTED RNA POLYMERASE SUBUNIT K"/>
    <property type="match status" value="1"/>
</dbReference>
<protein>
    <recommendedName>
        <fullName evidence="5">RNA polymerase Rpb6</fullName>
    </recommendedName>
</protein>
<dbReference type="GO" id="GO:0042797">
    <property type="term" value="P:tRNA transcription by RNA polymerase III"/>
    <property type="evidence" value="ECO:0007669"/>
    <property type="project" value="TreeGrafter"/>
</dbReference>
<dbReference type="AlphaFoldDB" id="A0A6C0BZU4"/>
<feature type="compositionally biased region" description="Basic and acidic residues" evidence="3">
    <location>
        <begin position="1"/>
        <end position="14"/>
    </location>
</feature>
<organism evidence="4">
    <name type="scientific">viral metagenome</name>
    <dbReference type="NCBI Taxonomy" id="1070528"/>
    <lineage>
        <taxon>unclassified sequences</taxon>
        <taxon>metagenomes</taxon>
        <taxon>organismal metagenomes</taxon>
    </lineage>
</organism>
<keyword evidence="2" id="KW-0804">Transcription</keyword>
<evidence type="ECO:0008006" key="5">
    <source>
        <dbReference type="Google" id="ProtNLM"/>
    </source>
</evidence>
<sequence>MELAKDSIIEKGSDAEIAIKNPEDSDSLNTDSEDLSDIESSVGELSNIEDIIDGGTDSSGEEEEEDNPGESESKEAVIAPNISPTIEDILKYNGDEKVESDSDADTTDDEDEDYLQKLKNISKDSYIADFHPDSIIHNFDEVLKLSKVSRNKMGNIIDPYHRTIPKLTKYEKAKILGQRAKQIDSGAKAFVNVPPTTLDGYLIALDELKQKKIPFIIRRPIPGGGMEYWPVYELEL</sequence>
<dbReference type="GO" id="GO:0003899">
    <property type="term" value="F:DNA-directed RNA polymerase activity"/>
    <property type="evidence" value="ECO:0007669"/>
    <property type="project" value="InterPro"/>
</dbReference>
<dbReference type="SUPFAM" id="SSF63562">
    <property type="entry name" value="RPB6/omega subunit-like"/>
    <property type="match status" value="1"/>
</dbReference>
<feature type="region of interest" description="Disordered" evidence="3">
    <location>
        <begin position="1"/>
        <end position="80"/>
    </location>
</feature>
<dbReference type="GO" id="GO:0003677">
    <property type="term" value="F:DNA binding"/>
    <property type="evidence" value="ECO:0007669"/>
    <property type="project" value="InterPro"/>
</dbReference>
<dbReference type="InterPro" id="IPR006110">
    <property type="entry name" value="Pol_omega/Rpo6/RPB6"/>
</dbReference>
<accession>A0A6C0BZU4</accession>
<evidence type="ECO:0000313" key="4">
    <source>
        <dbReference type="EMBL" id="QHS96898.1"/>
    </source>
</evidence>